<comment type="caution">
    <text evidence="1">The sequence shown here is derived from an EMBL/GenBank/DDBJ whole genome shotgun (WGS) entry which is preliminary data.</text>
</comment>
<evidence type="ECO:0000313" key="2">
    <source>
        <dbReference type="Proteomes" id="UP001497535"/>
    </source>
</evidence>
<gene>
    <name evidence="1" type="ORF">MENTE1834_LOCUS31728</name>
</gene>
<protein>
    <submittedName>
        <fullName evidence="1">Uncharacterized protein</fullName>
    </submittedName>
</protein>
<name>A0ACB0ZYV8_MELEN</name>
<keyword evidence="2" id="KW-1185">Reference proteome</keyword>
<accession>A0ACB0ZYV8</accession>
<evidence type="ECO:0000313" key="1">
    <source>
        <dbReference type="EMBL" id="CAK5084336.1"/>
    </source>
</evidence>
<reference evidence="1" key="1">
    <citation type="submission" date="2023-11" db="EMBL/GenBank/DDBJ databases">
        <authorList>
            <person name="Poullet M."/>
        </authorList>
    </citation>
    <scope>NUCLEOTIDE SEQUENCE</scope>
    <source>
        <strain evidence="1">E1834</strain>
    </source>
</reference>
<organism evidence="1 2">
    <name type="scientific">Meloidogyne enterolobii</name>
    <name type="common">Root-knot nematode worm</name>
    <name type="synonym">Meloidogyne mayaguensis</name>
    <dbReference type="NCBI Taxonomy" id="390850"/>
    <lineage>
        <taxon>Eukaryota</taxon>
        <taxon>Metazoa</taxon>
        <taxon>Ecdysozoa</taxon>
        <taxon>Nematoda</taxon>
        <taxon>Chromadorea</taxon>
        <taxon>Rhabditida</taxon>
        <taxon>Tylenchina</taxon>
        <taxon>Tylenchomorpha</taxon>
        <taxon>Tylenchoidea</taxon>
        <taxon>Meloidogynidae</taxon>
        <taxon>Meloidogyninae</taxon>
        <taxon>Meloidogyne</taxon>
    </lineage>
</organism>
<dbReference type="Proteomes" id="UP001497535">
    <property type="component" value="Unassembled WGS sequence"/>
</dbReference>
<sequence length="76" mass="9032">MPIFLLVLINKPSFVSSSRPFWFGYFCCRCYPCFCCYFVVLLVALKLTVLWHLWLLFWVEKAKHLTPVRCTSVPRP</sequence>
<proteinExistence type="predicted"/>
<dbReference type="EMBL" id="CAVMJV010000053">
    <property type="protein sequence ID" value="CAK5084336.1"/>
    <property type="molecule type" value="Genomic_DNA"/>
</dbReference>